<organism evidence="3 4">
    <name type="scientific">Rhizoctonia solani</name>
    <dbReference type="NCBI Taxonomy" id="456999"/>
    <lineage>
        <taxon>Eukaryota</taxon>
        <taxon>Fungi</taxon>
        <taxon>Dikarya</taxon>
        <taxon>Basidiomycota</taxon>
        <taxon>Agaricomycotina</taxon>
        <taxon>Agaricomycetes</taxon>
        <taxon>Cantharellales</taxon>
        <taxon>Ceratobasidiaceae</taxon>
        <taxon>Rhizoctonia</taxon>
    </lineage>
</organism>
<dbReference type="Gene3D" id="3.90.190.10">
    <property type="entry name" value="Protein tyrosine phosphatase superfamily"/>
    <property type="match status" value="1"/>
</dbReference>
<evidence type="ECO:0000313" key="3">
    <source>
        <dbReference type="EMBL" id="QRW26443.1"/>
    </source>
</evidence>
<dbReference type="AlphaFoldDB" id="A0A8H8T3B8"/>
<sequence>MPHLRLASEIEFPDGLLDGQMRDEWQSLMALGSNVRQNLRLRPLSSGGDEVECERPSFLSPTMPTTTTTNGIAAVLGPQGIDLTAVLGMRDALVIDTRPPEAYAEAHVPGSINMFFLSLKLKRLLKPGGLSDMTGLKPYIASEAGRATWDERIEHWDHAVVVLDNDMDPKNTGSQLVSLIQHLPDLCKRPSARPNFRIALAIPRCPLLVKKASRPDLSGRIELLTNSPDSATLPELDPTPPPPHDGSTSTSSSGYLSPPAPARSPSLNDLSPSPSPSSTAFTAAAPCQSPKTHSARHQIDTSTPIEPPPKLSLHTTAGLASPKPPLSPFAHSTSARPHPRHSSPLPPARPTFPGLLPLAQRYLLLQAPFAPRPPLIPRMNLKLALFSWVHFPHAFCTYLLPDDARLHSSPTYVHCKAGKSRSVTMVMAYLFMRTIGHSGGRMHSLWAPNPSAPTLPPDHNMDGTTSTASVSGVPGTAKPANGNFAQMVGAVRKGGQVRESLPPTFTMPVSDLETGEQTEIRDAKVGIGTLDANPPFSPVAA</sequence>
<protein>
    <submittedName>
        <fullName evidence="3">Dual specificity phosphatase, catalytic domain</fullName>
    </submittedName>
</protein>
<dbReference type="PROSITE" id="PS50206">
    <property type="entry name" value="RHODANESE_3"/>
    <property type="match status" value="1"/>
</dbReference>
<dbReference type="EMBL" id="CP059672">
    <property type="protein sequence ID" value="QRW26443.1"/>
    <property type="molecule type" value="Genomic_DNA"/>
</dbReference>
<evidence type="ECO:0000259" key="2">
    <source>
        <dbReference type="PROSITE" id="PS50206"/>
    </source>
</evidence>
<gene>
    <name evidence="3" type="ORF">RhiXN_12104</name>
</gene>
<dbReference type="RefSeq" id="XP_043186680.1">
    <property type="nucleotide sequence ID" value="XM_043331919.1"/>
</dbReference>
<feature type="domain" description="Rhodanese" evidence="2">
    <location>
        <begin position="88"/>
        <end position="113"/>
    </location>
</feature>
<dbReference type="SUPFAM" id="SSF52799">
    <property type="entry name" value="(Phosphotyrosine protein) phosphatases II"/>
    <property type="match status" value="1"/>
</dbReference>
<evidence type="ECO:0000256" key="1">
    <source>
        <dbReference type="SAM" id="MobiDB-lite"/>
    </source>
</evidence>
<reference evidence="3" key="1">
    <citation type="submission" date="2020-05" db="EMBL/GenBank/DDBJ databases">
        <title>Evolutionary and genomic comparisons of hybrid uninucleate and nonhybrid Rhizoctonia fungi.</title>
        <authorList>
            <person name="Li C."/>
            <person name="Chen X."/>
        </authorList>
    </citation>
    <scope>NUCLEOTIDE SEQUENCE</scope>
    <source>
        <strain evidence="3">AG-1 IA</strain>
    </source>
</reference>
<dbReference type="InterPro" id="IPR036873">
    <property type="entry name" value="Rhodanese-like_dom_sf"/>
</dbReference>
<name>A0A8H8T3B8_9AGAM</name>
<dbReference type="GeneID" id="67034382"/>
<evidence type="ECO:0000313" key="4">
    <source>
        <dbReference type="Proteomes" id="UP000650533"/>
    </source>
</evidence>
<dbReference type="KEGG" id="rsx:RhiXN_12104"/>
<feature type="compositionally biased region" description="Low complexity" evidence="1">
    <location>
        <begin position="245"/>
        <end position="278"/>
    </location>
</feature>
<dbReference type="CDD" id="cd00158">
    <property type="entry name" value="RHOD"/>
    <property type="match status" value="1"/>
</dbReference>
<dbReference type="InterPro" id="IPR029021">
    <property type="entry name" value="Prot-tyrosine_phosphatase-like"/>
</dbReference>
<proteinExistence type="predicted"/>
<dbReference type="Pfam" id="PF00581">
    <property type="entry name" value="Rhodanese"/>
    <property type="match status" value="1"/>
</dbReference>
<accession>A0A8H8T3B8</accession>
<dbReference type="Gene3D" id="3.40.250.10">
    <property type="entry name" value="Rhodanese-like domain"/>
    <property type="match status" value="1"/>
</dbReference>
<dbReference type="InterPro" id="IPR001763">
    <property type="entry name" value="Rhodanese-like_dom"/>
</dbReference>
<dbReference type="SUPFAM" id="SSF52821">
    <property type="entry name" value="Rhodanese/Cell cycle control phosphatase"/>
    <property type="match status" value="1"/>
</dbReference>
<dbReference type="Proteomes" id="UP000650533">
    <property type="component" value="Chromosome 15"/>
</dbReference>
<feature type="region of interest" description="Disordered" evidence="1">
    <location>
        <begin position="222"/>
        <end position="350"/>
    </location>
</feature>